<comment type="caution">
    <text evidence="4">The sequence shown here is derived from an EMBL/GenBank/DDBJ whole genome shotgun (WGS) entry which is preliminary data.</text>
</comment>
<dbReference type="EMBL" id="BMPP01000011">
    <property type="protein sequence ID" value="GGK31978.1"/>
    <property type="molecule type" value="Genomic_DNA"/>
</dbReference>
<keyword evidence="2" id="KW-0804">Transcription</keyword>
<dbReference type="InterPro" id="IPR051534">
    <property type="entry name" value="CBASS_pafABC_assoc_protein"/>
</dbReference>
<dbReference type="SUPFAM" id="SSF46785">
    <property type="entry name" value="Winged helix' DNA-binding domain"/>
    <property type="match status" value="1"/>
</dbReference>
<dbReference type="PANTHER" id="PTHR34580">
    <property type="match status" value="1"/>
</dbReference>
<evidence type="ECO:0000313" key="5">
    <source>
        <dbReference type="Proteomes" id="UP000647587"/>
    </source>
</evidence>
<dbReference type="Pfam" id="PF13280">
    <property type="entry name" value="WYL"/>
    <property type="match status" value="1"/>
</dbReference>
<dbReference type="InterPro" id="IPR013196">
    <property type="entry name" value="HTH_11"/>
</dbReference>
<dbReference type="PANTHER" id="PTHR34580:SF3">
    <property type="entry name" value="PROTEIN PAFB"/>
    <property type="match status" value="1"/>
</dbReference>
<reference evidence="5" key="1">
    <citation type="journal article" date="2019" name="Int. J. Syst. Evol. Microbiol.">
        <title>The Global Catalogue of Microorganisms (GCM) 10K type strain sequencing project: providing services to taxonomists for standard genome sequencing and annotation.</title>
        <authorList>
            <consortium name="The Broad Institute Genomics Platform"/>
            <consortium name="The Broad Institute Genome Sequencing Center for Infectious Disease"/>
            <person name="Wu L."/>
            <person name="Ma J."/>
        </authorList>
    </citation>
    <scope>NUCLEOTIDE SEQUENCE [LARGE SCALE GENOMIC DNA]</scope>
    <source>
        <strain evidence="5">JCM 30331</strain>
    </source>
</reference>
<dbReference type="InterPro" id="IPR036388">
    <property type="entry name" value="WH-like_DNA-bd_sf"/>
</dbReference>
<dbReference type="InterPro" id="IPR028349">
    <property type="entry name" value="PafC-like"/>
</dbReference>
<dbReference type="InterPro" id="IPR057727">
    <property type="entry name" value="WCX_dom"/>
</dbReference>
<evidence type="ECO:0000256" key="1">
    <source>
        <dbReference type="ARBA" id="ARBA00023015"/>
    </source>
</evidence>
<dbReference type="PROSITE" id="PS52050">
    <property type="entry name" value="WYL"/>
    <property type="match status" value="1"/>
</dbReference>
<proteinExistence type="predicted"/>
<dbReference type="PROSITE" id="PS51000">
    <property type="entry name" value="HTH_DEOR_2"/>
    <property type="match status" value="1"/>
</dbReference>
<dbReference type="Proteomes" id="UP000647587">
    <property type="component" value="Unassembled WGS sequence"/>
</dbReference>
<feature type="domain" description="HTH deoR-type" evidence="3">
    <location>
        <begin position="4"/>
        <end position="62"/>
    </location>
</feature>
<protein>
    <submittedName>
        <fullName evidence="4">Repressor</fullName>
    </submittedName>
</protein>
<dbReference type="InterPro" id="IPR036390">
    <property type="entry name" value="WH_DNA-bd_sf"/>
</dbReference>
<dbReference type="InterPro" id="IPR026881">
    <property type="entry name" value="WYL_dom"/>
</dbReference>
<evidence type="ECO:0000259" key="3">
    <source>
        <dbReference type="PROSITE" id="PS51000"/>
    </source>
</evidence>
<keyword evidence="5" id="KW-1185">Reference proteome</keyword>
<keyword evidence="1" id="KW-0805">Transcription regulation</keyword>
<dbReference type="Pfam" id="PF25583">
    <property type="entry name" value="WCX"/>
    <property type="match status" value="1"/>
</dbReference>
<dbReference type="Pfam" id="PF08279">
    <property type="entry name" value="HTH_11"/>
    <property type="match status" value="1"/>
</dbReference>
<organism evidence="4 5">
    <name type="scientific">Deinococcus malanensis</name>
    <dbReference type="NCBI Taxonomy" id="1706855"/>
    <lineage>
        <taxon>Bacteria</taxon>
        <taxon>Thermotogati</taxon>
        <taxon>Deinococcota</taxon>
        <taxon>Deinococci</taxon>
        <taxon>Deinococcales</taxon>
        <taxon>Deinococcaceae</taxon>
        <taxon>Deinococcus</taxon>
    </lineage>
</organism>
<dbReference type="RefSeq" id="WP_189009761.1">
    <property type="nucleotide sequence ID" value="NZ_BMPP01000011.1"/>
</dbReference>
<sequence length="318" mass="34860">MYDPSMRVLTVLELLQARESVTGAELARRLEVSPRTVQRYVARLQDLGIPVEGRRGVGGTYRLKPGFRLPPLMFTGEEALSLALGLRALRHLGLHTLAPAAEAAGAKLSRTLPAPLRDGIQALETAVQLDASPWVVSTDAALLAALLRAVRESRTVEFRYVAAQGAGTTRQANIYRVLHLGGRWYAVGWCLLRGALRSFRLDRMDSLCVLDTQFVAPADFDAAAVLRASLPGIQMHEVSVWLACPPEELRGRVSAWHTEILPEEGGTRLRTQREELESFAAFLLGLAVTFRVDGPPELREAFGTLARRCAQQTAYTGP</sequence>
<evidence type="ECO:0000256" key="2">
    <source>
        <dbReference type="ARBA" id="ARBA00023163"/>
    </source>
</evidence>
<dbReference type="PIRSF" id="PIRSF016838">
    <property type="entry name" value="PafC"/>
    <property type="match status" value="1"/>
</dbReference>
<gene>
    <name evidence="4" type="ORF">GCM10008955_27330</name>
</gene>
<dbReference type="Gene3D" id="1.10.10.10">
    <property type="entry name" value="Winged helix-like DNA-binding domain superfamily/Winged helix DNA-binding domain"/>
    <property type="match status" value="1"/>
</dbReference>
<evidence type="ECO:0000313" key="4">
    <source>
        <dbReference type="EMBL" id="GGK31978.1"/>
    </source>
</evidence>
<dbReference type="InterPro" id="IPR001034">
    <property type="entry name" value="DeoR_HTH"/>
</dbReference>
<accession>A0ABQ2F1B6</accession>
<name>A0ABQ2F1B6_9DEIO</name>